<keyword evidence="2" id="KW-0597">Phosphoprotein</keyword>
<dbReference type="RefSeq" id="WP_121458496.1">
    <property type="nucleotide sequence ID" value="NZ_RBXP01000015.1"/>
</dbReference>
<name>A0A495WAR8_9RHOO</name>
<dbReference type="PROSITE" id="PS50894">
    <property type="entry name" value="HPT"/>
    <property type="match status" value="1"/>
</dbReference>
<gene>
    <name evidence="4" type="ORF">DFR40_2184</name>
</gene>
<dbReference type="Gene3D" id="1.20.120.160">
    <property type="entry name" value="HPT domain"/>
    <property type="match status" value="1"/>
</dbReference>
<keyword evidence="5" id="KW-1185">Reference proteome</keyword>
<evidence type="ECO:0000259" key="3">
    <source>
        <dbReference type="PROSITE" id="PS50894"/>
    </source>
</evidence>
<dbReference type="Proteomes" id="UP000270626">
    <property type="component" value="Unassembled WGS sequence"/>
</dbReference>
<organism evidence="4 5">
    <name type="scientific">Azonexus fungiphilus</name>
    <dbReference type="NCBI Taxonomy" id="146940"/>
    <lineage>
        <taxon>Bacteria</taxon>
        <taxon>Pseudomonadati</taxon>
        <taxon>Pseudomonadota</taxon>
        <taxon>Betaproteobacteria</taxon>
        <taxon>Rhodocyclales</taxon>
        <taxon>Azonexaceae</taxon>
        <taxon>Azonexus</taxon>
    </lineage>
</organism>
<evidence type="ECO:0000256" key="1">
    <source>
        <dbReference type="ARBA" id="ARBA00023012"/>
    </source>
</evidence>
<accession>A0A495WAR8</accession>
<comment type="caution">
    <text evidence="4">The sequence shown here is derived from an EMBL/GenBank/DDBJ whole genome shotgun (WGS) entry which is preliminary data.</text>
</comment>
<dbReference type="InterPro" id="IPR008207">
    <property type="entry name" value="Sig_transdc_His_kin_Hpt_dom"/>
</dbReference>
<feature type="domain" description="HPt" evidence="3">
    <location>
        <begin position="19"/>
        <end position="115"/>
    </location>
</feature>
<feature type="modified residue" description="Phosphohistidine" evidence="2">
    <location>
        <position position="58"/>
    </location>
</feature>
<keyword evidence="1" id="KW-0902">Two-component regulatory system</keyword>
<dbReference type="OrthoDB" id="9181827at2"/>
<evidence type="ECO:0000313" key="4">
    <source>
        <dbReference type="EMBL" id="RKT58240.1"/>
    </source>
</evidence>
<evidence type="ECO:0000313" key="5">
    <source>
        <dbReference type="Proteomes" id="UP000270626"/>
    </source>
</evidence>
<protein>
    <submittedName>
        <fullName evidence="4">HPt (Histidine-containing phosphotransfer) domain-containing protein</fullName>
    </submittedName>
</protein>
<evidence type="ECO:0000256" key="2">
    <source>
        <dbReference type="PROSITE-ProRule" id="PRU00110"/>
    </source>
</evidence>
<dbReference type="GO" id="GO:0000160">
    <property type="term" value="P:phosphorelay signal transduction system"/>
    <property type="evidence" value="ECO:0007669"/>
    <property type="project" value="UniProtKB-KW"/>
</dbReference>
<dbReference type="EMBL" id="RBXP01000015">
    <property type="protein sequence ID" value="RKT58240.1"/>
    <property type="molecule type" value="Genomic_DNA"/>
</dbReference>
<dbReference type="GO" id="GO:0004672">
    <property type="term" value="F:protein kinase activity"/>
    <property type="evidence" value="ECO:0007669"/>
    <property type="project" value="UniProtKB-ARBA"/>
</dbReference>
<reference evidence="4 5" key="1">
    <citation type="submission" date="2018-10" db="EMBL/GenBank/DDBJ databases">
        <title>Genomic Encyclopedia of Type Strains, Phase IV (KMG-IV): sequencing the most valuable type-strain genomes for metagenomic binning, comparative biology and taxonomic classification.</title>
        <authorList>
            <person name="Goeker M."/>
        </authorList>
    </citation>
    <scope>NUCLEOTIDE SEQUENCE [LARGE SCALE GENOMIC DNA]</scope>
    <source>
        <strain evidence="4 5">DSM 23841</strain>
    </source>
</reference>
<dbReference type="AlphaFoldDB" id="A0A495WAR8"/>
<dbReference type="InterPro" id="IPR036641">
    <property type="entry name" value="HPT_dom_sf"/>
</dbReference>
<proteinExistence type="predicted"/>
<sequence length="115" mass="12192">MLTPFIIDKAAILERLGGDEEIYAMMLEMFLNDVAGNSAALRTAAASGQAAQLQREAHTLKGLLATFSDDAGSALAYTLEQQARRGEVVDGEAQVTALLARIDEVAAVLRQASGR</sequence>
<dbReference type="Pfam" id="PF01627">
    <property type="entry name" value="Hpt"/>
    <property type="match status" value="1"/>
</dbReference>
<dbReference type="SUPFAM" id="SSF47226">
    <property type="entry name" value="Histidine-containing phosphotransfer domain, HPT domain"/>
    <property type="match status" value="1"/>
</dbReference>